<evidence type="ECO:0000256" key="1">
    <source>
        <dbReference type="ARBA" id="ARBA00005380"/>
    </source>
</evidence>
<dbReference type="GO" id="GO:0009024">
    <property type="term" value="F:tagatose-6-phosphate kinase activity"/>
    <property type="evidence" value="ECO:0007669"/>
    <property type="project" value="UniProtKB-EC"/>
</dbReference>
<dbReference type="GO" id="GO:0016052">
    <property type="term" value="P:carbohydrate catabolic process"/>
    <property type="evidence" value="ECO:0007669"/>
    <property type="project" value="UniProtKB-ARBA"/>
</dbReference>
<dbReference type="NCBIfam" id="TIGR03168">
    <property type="entry name" value="1-PFK"/>
    <property type="match status" value="1"/>
</dbReference>
<dbReference type="EC" id="2.7.1.144" evidence="7"/>
<dbReference type="InterPro" id="IPR017583">
    <property type="entry name" value="Tagatose/fructose_Pkinase"/>
</dbReference>
<evidence type="ECO:0000256" key="3">
    <source>
        <dbReference type="ARBA" id="ARBA00022741"/>
    </source>
</evidence>
<feature type="domain" description="Carbohydrate kinase PfkB" evidence="9">
    <location>
        <begin position="10"/>
        <end position="292"/>
    </location>
</feature>
<evidence type="ECO:0000259" key="9">
    <source>
        <dbReference type="Pfam" id="PF00294"/>
    </source>
</evidence>
<keyword evidence="4 8" id="KW-0418">Kinase</keyword>
<dbReference type="RefSeq" id="WP_042679251.1">
    <property type="nucleotide sequence ID" value="NZ_CABKTM010000012.1"/>
</dbReference>
<reference evidence="10" key="1">
    <citation type="submission" date="2022-07" db="EMBL/GenBank/DDBJ databases">
        <title>Enhanced cultured diversity of the mouse gut microbiota enables custom-made synthetic communities.</title>
        <authorList>
            <person name="Afrizal A."/>
        </authorList>
    </citation>
    <scope>NUCLEOTIDE SEQUENCE</scope>
    <source>
        <strain evidence="10">DSM 29482</strain>
    </source>
</reference>
<accession>A0A9X2S573</accession>
<sequence length="310" mass="33792">MIHTVTLNPAIDKTLIVGDLKKGEVNRILDSREDVGGKGINVSKVLKALGTRSISTGILGKDNSKFFLNYLTKSGIDTNFYTISGENRTNIKIVEKNSGIFTDINDKGFEIGMKDLDKFLSYFLFFVKKGDIVVVSGSLPKGVKDSSYGYIIEKLKQKGAKVILDADGKPLLKGIKSIPYAIKPNINELKSIVEIDENDINSILKGGKYLVDNGIKKVLISLGDKGAIYITENNSLFSKSFNVPVKSTVGAGDSMVAALVYAINNKLNDFDTLKLAMACATAKIMTEGTEKPNIDLIKKIEKDVEIKSLL</sequence>
<dbReference type="InterPro" id="IPR022463">
    <property type="entry name" value="1-PFruKinase"/>
</dbReference>
<dbReference type="PIRSF" id="PIRSF000535">
    <property type="entry name" value="1PFK/6PFK/LacC"/>
    <property type="match status" value="1"/>
</dbReference>
<proteinExistence type="inferred from homology"/>
<keyword evidence="3 7" id="KW-0547">Nucleotide-binding</keyword>
<gene>
    <name evidence="10" type="primary">pfkB</name>
    <name evidence="10" type="ORF">NSA23_09205</name>
</gene>
<evidence type="ECO:0000256" key="2">
    <source>
        <dbReference type="ARBA" id="ARBA00022679"/>
    </source>
</evidence>
<dbReference type="FunFam" id="3.40.1190.20:FF:000001">
    <property type="entry name" value="Phosphofructokinase"/>
    <property type="match status" value="1"/>
</dbReference>
<evidence type="ECO:0000256" key="4">
    <source>
        <dbReference type="ARBA" id="ARBA00022777"/>
    </source>
</evidence>
<dbReference type="GO" id="GO:0005988">
    <property type="term" value="P:lactose metabolic process"/>
    <property type="evidence" value="ECO:0007669"/>
    <property type="project" value="UniProtKB-KW"/>
</dbReference>
<organism evidence="10 11">
    <name type="scientific">Anaerosalibacter massiliensis</name>
    <dbReference type="NCBI Taxonomy" id="1347392"/>
    <lineage>
        <taxon>Bacteria</taxon>
        <taxon>Bacillati</taxon>
        <taxon>Bacillota</taxon>
        <taxon>Tissierellia</taxon>
        <taxon>Tissierellales</taxon>
        <taxon>Sporanaerobacteraceae</taxon>
        <taxon>Anaerosalibacter</taxon>
    </lineage>
</organism>
<keyword evidence="7" id="KW-0423">Lactose metabolism</keyword>
<comment type="catalytic activity">
    <reaction evidence="7">
        <text>D-tagatofuranose 6-phosphate + ATP = D-tagatofuranose 1,6-bisphosphate + ADP + H(+)</text>
        <dbReference type="Rhea" id="RHEA:12420"/>
        <dbReference type="ChEBI" id="CHEBI:15378"/>
        <dbReference type="ChEBI" id="CHEBI:30616"/>
        <dbReference type="ChEBI" id="CHEBI:58694"/>
        <dbReference type="ChEBI" id="CHEBI:58695"/>
        <dbReference type="ChEBI" id="CHEBI:456216"/>
        <dbReference type="EC" id="2.7.1.144"/>
    </reaction>
</comment>
<dbReference type="InterPro" id="IPR002173">
    <property type="entry name" value="Carboh/pur_kinase_PfkB_CS"/>
</dbReference>
<evidence type="ECO:0000256" key="5">
    <source>
        <dbReference type="ARBA" id="ARBA00022840"/>
    </source>
</evidence>
<dbReference type="OrthoDB" id="9801219at2"/>
<dbReference type="GO" id="GO:0005829">
    <property type="term" value="C:cytosol"/>
    <property type="evidence" value="ECO:0007669"/>
    <property type="project" value="TreeGrafter"/>
</dbReference>
<dbReference type="Proteomes" id="UP001142078">
    <property type="component" value="Unassembled WGS sequence"/>
</dbReference>
<comment type="caution">
    <text evidence="10">The sequence shown here is derived from an EMBL/GenBank/DDBJ whole genome shotgun (WGS) entry which is preliminary data.</text>
</comment>
<dbReference type="InterPro" id="IPR029056">
    <property type="entry name" value="Ribokinase-like"/>
</dbReference>
<dbReference type="PROSITE" id="PS00583">
    <property type="entry name" value="PFKB_KINASES_1"/>
    <property type="match status" value="1"/>
</dbReference>
<keyword evidence="2 7" id="KW-0808">Transferase</keyword>
<evidence type="ECO:0000313" key="10">
    <source>
        <dbReference type="EMBL" id="MCR2044295.1"/>
    </source>
</evidence>
<dbReference type="Gene3D" id="3.40.1190.20">
    <property type="match status" value="1"/>
</dbReference>
<keyword evidence="11" id="KW-1185">Reference proteome</keyword>
<dbReference type="AlphaFoldDB" id="A0A9X2S573"/>
<evidence type="ECO:0000256" key="7">
    <source>
        <dbReference type="PIRNR" id="PIRNR000535"/>
    </source>
</evidence>
<dbReference type="Pfam" id="PF00294">
    <property type="entry name" value="PfkB"/>
    <property type="match status" value="1"/>
</dbReference>
<dbReference type="CDD" id="cd01164">
    <property type="entry name" value="FruK_PfkB_like"/>
    <property type="match status" value="1"/>
</dbReference>
<comment type="similarity">
    <text evidence="1">Belongs to the carbohydrate kinase pfkB family.</text>
</comment>
<dbReference type="PROSITE" id="PS00584">
    <property type="entry name" value="PFKB_KINASES_2"/>
    <property type="match status" value="1"/>
</dbReference>
<keyword evidence="5 7" id="KW-0067">ATP-binding</keyword>
<dbReference type="GO" id="GO:0044281">
    <property type="term" value="P:small molecule metabolic process"/>
    <property type="evidence" value="ECO:0007669"/>
    <property type="project" value="UniProtKB-ARBA"/>
</dbReference>
<evidence type="ECO:0000313" key="11">
    <source>
        <dbReference type="Proteomes" id="UP001142078"/>
    </source>
</evidence>
<evidence type="ECO:0000256" key="6">
    <source>
        <dbReference type="ARBA" id="ARBA00047745"/>
    </source>
</evidence>
<dbReference type="NCBIfam" id="TIGR03828">
    <property type="entry name" value="pfkB"/>
    <property type="match status" value="1"/>
</dbReference>
<dbReference type="PANTHER" id="PTHR46566">
    <property type="entry name" value="1-PHOSPHOFRUCTOKINASE-RELATED"/>
    <property type="match status" value="1"/>
</dbReference>
<dbReference type="PANTHER" id="PTHR46566:SF1">
    <property type="entry name" value="1-PHOSPHOFRUCTOKINASE"/>
    <property type="match status" value="1"/>
</dbReference>
<comment type="catalytic activity">
    <reaction evidence="6 8">
        <text>beta-D-fructose 1-phosphate + ATP = beta-D-fructose 1,6-bisphosphate + ADP + H(+)</text>
        <dbReference type="Rhea" id="RHEA:14213"/>
        <dbReference type="ChEBI" id="CHEBI:15378"/>
        <dbReference type="ChEBI" id="CHEBI:30616"/>
        <dbReference type="ChEBI" id="CHEBI:32966"/>
        <dbReference type="ChEBI" id="CHEBI:138881"/>
        <dbReference type="ChEBI" id="CHEBI:456216"/>
        <dbReference type="EC" id="2.7.1.56"/>
    </reaction>
</comment>
<protein>
    <recommendedName>
        <fullName evidence="7">Tagatose-6-phosphate kinase</fullName>
        <ecNumber evidence="7">2.7.1.144</ecNumber>
    </recommendedName>
</protein>
<dbReference type="SUPFAM" id="SSF53613">
    <property type="entry name" value="Ribokinase-like"/>
    <property type="match status" value="1"/>
</dbReference>
<evidence type="ECO:0000256" key="8">
    <source>
        <dbReference type="RuleBase" id="RU369061"/>
    </source>
</evidence>
<dbReference type="GO" id="GO:0008662">
    <property type="term" value="F:1-phosphofructokinase activity"/>
    <property type="evidence" value="ECO:0007669"/>
    <property type="project" value="UniProtKB-UniRule"/>
</dbReference>
<dbReference type="InterPro" id="IPR011611">
    <property type="entry name" value="PfkB_dom"/>
</dbReference>
<comment type="function">
    <text evidence="8">Catalyzes the ATP-dependent phosphorylation of fructose-l-phosphate to fructose-l,6-bisphosphate.</text>
</comment>
<name>A0A9X2S573_9FIRM</name>
<dbReference type="EMBL" id="JANJZL010000005">
    <property type="protein sequence ID" value="MCR2044295.1"/>
    <property type="molecule type" value="Genomic_DNA"/>
</dbReference>
<comment type="pathway">
    <text evidence="7">Carbohydrate metabolism; D-tagatose 6-phosphate degradation; D-glyceraldehyde 3-phosphate and glycerone phosphate from D-tagatose 6-phosphate: step 1/2.</text>
</comment>
<comment type="similarity">
    <text evidence="7">Belongs to the carbohydrate kinase PfkB family. LacC subfamily.</text>
</comment>
<dbReference type="GO" id="GO:0005524">
    <property type="term" value="F:ATP binding"/>
    <property type="evidence" value="ECO:0007669"/>
    <property type="project" value="UniProtKB-UniRule"/>
</dbReference>